<keyword evidence="6" id="KW-1185">Reference proteome</keyword>
<dbReference type="InterPro" id="IPR001313">
    <property type="entry name" value="Pumilio_RNA-bd_rpt"/>
</dbReference>
<dbReference type="PROSITE" id="PS50302">
    <property type="entry name" value="PUM"/>
    <property type="match status" value="4"/>
</dbReference>
<proteinExistence type="predicted"/>
<feature type="region of interest" description="Disordered" evidence="3">
    <location>
        <begin position="1"/>
        <end position="32"/>
    </location>
</feature>
<evidence type="ECO:0000256" key="1">
    <source>
        <dbReference type="ARBA" id="ARBA00022737"/>
    </source>
</evidence>
<evidence type="ECO:0000313" key="5">
    <source>
        <dbReference type="EMBL" id="CAI2385856.1"/>
    </source>
</evidence>
<feature type="region of interest" description="Disordered" evidence="3">
    <location>
        <begin position="401"/>
        <end position="422"/>
    </location>
</feature>
<evidence type="ECO:0000259" key="4">
    <source>
        <dbReference type="PROSITE" id="PS50303"/>
    </source>
</evidence>
<feature type="region of interest" description="Disordered" evidence="3">
    <location>
        <begin position="303"/>
        <end position="361"/>
    </location>
</feature>
<protein>
    <recommendedName>
        <fullName evidence="4">PUM-HD domain-containing protein</fullName>
    </recommendedName>
</protein>
<dbReference type="Pfam" id="PF00806">
    <property type="entry name" value="PUF"/>
    <property type="match status" value="3"/>
</dbReference>
<feature type="repeat" description="Pumilio" evidence="2">
    <location>
        <begin position="470"/>
        <end position="505"/>
    </location>
</feature>
<feature type="repeat" description="Pumilio" evidence="2">
    <location>
        <begin position="579"/>
        <end position="616"/>
    </location>
</feature>
<dbReference type="GO" id="GO:0003729">
    <property type="term" value="F:mRNA binding"/>
    <property type="evidence" value="ECO:0007669"/>
    <property type="project" value="TreeGrafter"/>
</dbReference>
<reference evidence="5" key="1">
    <citation type="submission" date="2023-07" db="EMBL/GenBank/DDBJ databases">
        <authorList>
            <consortium name="AG Swart"/>
            <person name="Singh M."/>
            <person name="Singh A."/>
            <person name="Seah K."/>
            <person name="Emmerich C."/>
        </authorList>
    </citation>
    <scope>NUCLEOTIDE SEQUENCE</scope>
    <source>
        <strain evidence="5">DP1</strain>
    </source>
</reference>
<evidence type="ECO:0000313" key="6">
    <source>
        <dbReference type="Proteomes" id="UP001295684"/>
    </source>
</evidence>
<dbReference type="Proteomes" id="UP001295684">
    <property type="component" value="Unassembled WGS sequence"/>
</dbReference>
<dbReference type="GO" id="GO:0005737">
    <property type="term" value="C:cytoplasm"/>
    <property type="evidence" value="ECO:0007669"/>
    <property type="project" value="TreeGrafter"/>
</dbReference>
<evidence type="ECO:0000256" key="2">
    <source>
        <dbReference type="PROSITE-ProRule" id="PRU00317"/>
    </source>
</evidence>
<dbReference type="AlphaFoldDB" id="A0AAD1Y5Q5"/>
<dbReference type="SMART" id="SM00025">
    <property type="entry name" value="Pumilio"/>
    <property type="match status" value="4"/>
</dbReference>
<feature type="compositionally biased region" description="Basic and acidic residues" evidence="3">
    <location>
        <begin position="669"/>
        <end position="678"/>
    </location>
</feature>
<feature type="compositionally biased region" description="Polar residues" evidence="3">
    <location>
        <begin position="14"/>
        <end position="27"/>
    </location>
</feature>
<dbReference type="PROSITE" id="PS50303">
    <property type="entry name" value="PUM_HD"/>
    <property type="match status" value="1"/>
</dbReference>
<dbReference type="SUPFAM" id="SSF48371">
    <property type="entry name" value="ARM repeat"/>
    <property type="match status" value="1"/>
</dbReference>
<dbReference type="InterPro" id="IPR011989">
    <property type="entry name" value="ARM-like"/>
</dbReference>
<feature type="domain" description="PUM-HD" evidence="4">
    <location>
        <begin position="445"/>
        <end position="690"/>
    </location>
</feature>
<organism evidence="5 6">
    <name type="scientific">Euplotes crassus</name>
    <dbReference type="NCBI Taxonomy" id="5936"/>
    <lineage>
        <taxon>Eukaryota</taxon>
        <taxon>Sar</taxon>
        <taxon>Alveolata</taxon>
        <taxon>Ciliophora</taxon>
        <taxon>Intramacronucleata</taxon>
        <taxon>Spirotrichea</taxon>
        <taxon>Hypotrichia</taxon>
        <taxon>Euplotida</taxon>
        <taxon>Euplotidae</taxon>
        <taxon>Moneuplotes</taxon>
    </lineage>
</organism>
<gene>
    <name evidence="5" type="ORF">ECRASSUSDP1_LOCUS27446</name>
</gene>
<dbReference type="EMBL" id="CAMPGE010028320">
    <property type="protein sequence ID" value="CAI2385856.1"/>
    <property type="molecule type" value="Genomic_DNA"/>
</dbReference>
<feature type="compositionally biased region" description="Low complexity" evidence="3">
    <location>
        <begin position="436"/>
        <end position="447"/>
    </location>
</feature>
<dbReference type="PANTHER" id="PTHR12537:SF13">
    <property type="entry name" value="PUMILIO HOMOLOGY DOMAIN FAMILY MEMBER 4"/>
    <property type="match status" value="1"/>
</dbReference>
<name>A0AAD1Y5Q5_EUPCR</name>
<comment type="caution">
    <text evidence="5">The sequence shown here is derived from an EMBL/GenBank/DDBJ whole genome shotgun (WGS) entry which is preliminary data.</text>
</comment>
<accession>A0AAD1Y5Q5</accession>
<dbReference type="Gene3D" id="1.25.10.10">
    <property type="entry name" value="Leucine-rich Repeat Variant"/>
    <property type="match status" value="1"/>
</dbReference>
<feature type="region of interest" description="Disordered" evidence="3">
    <location>
        <begin position="436"/>
        <end position="459"/>
    </location>
</feature>
<feature type="region of interest" description="Disordered" evidence="3">
    <location>
        <begin position="653"/>
        <end position="690"/>
    </location>
</feature>
<dbReference type="InterPro" id="IPR033133">
    <property type="entry name" value="PUM-HD"/>
</dbReference>
<feature type="repeat" description="Pumilio" evidence="2">
    <location>
        <begin position="506"/>
        <end position="541"/>
    </location>
</feature>
<sequence>MSEERYAEPISDNFFKSQSLNSRNPGDNPSKIAFKGAEAQEDDAAAMAKDTGLLWIYDGASPVGEKQDIFTSPADGSFSQAQYSTFQSNNYNESDPGIGDMGFSQHKGHNFSSNSLQNYNNITTLKAPPPRYHGASSQVVNCIPPLEEGSYIKRCTHFDFEINKDFTLTQIPLNCFTDLDTEELVYYQSLADQVALNNYNCHTYFRCVLYFPPSHPRAIPSVKTYHGYVNLFELNKLNGTNISLSLTGDDRSRMIINCNFVNDYQYQCYLLNNLTMNVKFPAPKPKVPVQRNSFMALSRLQKAPPGFENTQPGNPRSKFSGFAMNQSKHHDFSRRNSPPSQELEQPVYKRPHAKRSHQNVVKPLVTGLDTKSDFYLYKDLNKEKLSSDSLSDDIKHDYIKEVENDDTEEEKYSTTSSTRPKLRMSSDNLKVNHKLSSNSFGSGSSVGQTHEGKLPMTLPDSEKPVEAIYEYKGQISNLAMTQQGSKYLQRVLTHAAPEMVEFIFQEVLDKLSALMPDQYGNYFSQKLFQSCSPHQRLEILKSISHDIHRISCSKSGTHSMQNLIDMINMEEEYQILEKALEGHILQMACDPNGTHVLQKLVCLEGVTSKIIDNIYEVCKDSKGLSVVKKIIAYHDTEEKIKYSQMLSEVTSLESAKVKADAGPRPPTRTTKEEPEHPVFEQIPNSGHRKM</sequence>
<evidence type="ECO:0000256" key="3">
    <source>
        <dbReference type="SAM" id="MobiDB-lite"/>
    </source>
</evidence>
<dbReference type="InterPro" id="IPR016024">
    <property type="entry name" value="ARM-type_fold"/>
</dbReference>
<dbReference type="GO" id="GO:0010608">
    <property type="term" value="P:post-transcriptional regulation of gene expression"/>
    <property type="evidence" value="ECO:0007669"/>
    <property type="project" value="TreeGrafter"/>
</dbReference>
<keyword evidence="1" id="KW-0677">Repeat</keyword>
<dbReference type="PANTHER" id="PTHR12537">
    <property type="entry name" value="RNA BINDING PROTEIN PUMILIO-RELATED"/>
    <property type="match status" value="1"/>
</dbReference>
<feature type="repeat" description="Pumilio" evidence="2">
    <location>
        <begin position="542"/>
        <end position="577"/>
    </location>
</feature>